<sequence>MANQILISVSPWDSRVALVEQGRLAELYLERRQQPDPTTNIYKGRVVKVLPGMDAAFVDIGLERHAYLYAEEVSEQWDSFFSFWLEAEGAEAPKILASATAHAPIEDLLQEGQELMVQICRPPMGGKGARLTTHITLPGHYLVYTPTLPQMGVSRRITEQAERHRLLSLLEKLKPKDGGLIARTASQGQSEEVLRRERDVLVNLWQTILRKRESSPCPALLYAELDFPRRMVRELCGPEVDRLVIDDASTGEQIREYVSGLDPRLENRVEIYSGPEPLFAHFGLDTDWRRLLTPKVWLKSGGYLVITATEALTAVDVNTGRFIGRRHWEDTILRTNLEAAQEVARQVRLRNIGGLIVIDFIDMKKAAHRDVVYRTLMDALKPDRAKTSALPISSLGLLEMTRERLRASLADMVTDLCRCCAGKGFQLSCLVIAHDILRQLAWDAREFPGCRFIVNAHPEVGALVAREGDEAWNRVAREFHCDLKIVEEPGFPPEKYEIIRELRPTPT</sequence>
<dbReference type="GO" id="GO:0003723">
    <property type="term" value="F:RNA binding"/>
    <property type="evidence" value="ECO:0007669"/>
    <property type="project" value="UniProtKB-KW"/>
</dbReference>
<keyword evidence="5" id="KW-0694">RNA-binding</keyword>
<reference evidence="7" key="1">
    <citation type="journal article" date="2020" name="mSystems">
        <title>Genome- and Community-Level Interaction Insights into Carbon Utilization and Element Cycling Functions of Hydrothermarchaeota in Hydrothermal Sediment.</title>
        <authorList>
            <person name="Zhou Z."/>
            <person name="Liu Y."/>
            <person name="Xu W."/>
            <person name="Pan J."/>
            <person name="Luo Z.H."/>
            <person name="Li M."/>
        </authorList>
    </citation>
    <scope>NUCLEOTIDE SEQUENCE [LARGE SCALE GENOMIC DNA]</scope>
    <source>
        <strain evidence="7">SpSt-776</strain>
    </source>
</reference>
<dbReference type="SMART" id="SM00316">
    <property type="entry name" value="S1"/>
    <property type="match status" value="1"/>
</dbReference>
<dbReference type="EMBL" id="DTHB01000016">
    <property type="protein sequence ID" value="HGB13990.1"/>
    <property type="molecule type" value="Genomic_DNA"/>
</dbReference>
<dbReference type="Pfam" id="PF10150">
    <property type="entry name" value="RNase_E_G"/>
    <property type="match status" value="1"/>
</dbReference>
<evidence type="ECO:0000256" key="1">
    <source>
        <dbReference type="ARBA" id="ARBA00001946"/>
    </source>
</evidence>
<evidence type="ECO:0000259" key="6">
    <source>
        <dbReference type="SMART" id="SM00316"/>
    </source>
</evidence>
<dbReference type="InterPro" id="IPR004659">
    <property type="entry name" value="RNase_E/G"/>
</dbReference>
<organism evidence="7">
    <name type="scientific">Desulfobacca acetoxidans</name>
    <dbReference type="NCBI Taxonomy" id="60893"/>
    <lineage>
        <taxon>Bacteria</taxon>
        <taxon>Pseudomonadati</taxon>
        <taxon>Thermodesulfobacteriota</taxon>
        <taxon>Desulfobaccia</taxon>
        <taxon>Desulfobaccales</taxon>
        <taxon>Desulfobaccaceae</taxon>
        <taxon>Desulfobacca</taxon>
    </lineage>
</organism>
<comment type="cofactor">
    <cofactor evidence="1">
        <name>Mg(2+)</name>
        <dbReference type="ChEBI" id="CHEBI:18420"/>
    </cofactor>
</comment>
<dbReference type="GO" id="GO:0016787">
    <property type="term" value="F:hydrolase activity"/>
    <property type="evidence" value="ECO:0007669"/>
    <property type="project" value="UniProtKB-KW"/>
</dbReference>
<dbReference type="GO" id="GO:0046872">
    <property type="term" value="F:metal ion binding"/>
    <property type="evidence" value="ECO:0007669"/>
    <property type="project" value="UniProtKB-KW"/>
</dbReference>
<evidence type="ECO:0000256" key="2">
    <source>
        <dbReference type="ARBA" id="ARBA00022723"/>
    </source>
</evidence>
<dbReference type="Gene3D" id="2.40.50.140">
    <property type="entry name" value="Nucleic acid-binding proteins"/>
    <property type="match status" value="1"/>
</dbReference>
<dbReference type="PANTHER" id="PTHR30001:SF0">
    <property type="entry name" value="RIBONUCLEASE G"/>
    <property type="match status" value="1"/>
</dbReference>
<dbReference type="InterPro" id="IPR019307">
    <property type="entry name" value="RNA-bd_AU-1/RNase_E/G"/>
</dbReference>
<protein>
    <submittedName>
        <fullName evidence="7">Rne/Rng family ribonuclease</fullName>
    </submittedName>
</protein>
<name>A0A7C3WGQ4_9BACT</name>
<dbReference type="GO" id="GO:0006364">
    <property type="term" value="P:rRNA processing"/>
    <property type="evidence" value="ECO:0007669"/>
    <property type="project" value="TreeGrafter"/>
</dbReference>
<comment type="caution">
    <text evidence="7">The sequence shown here is derived from an EMBL/GenBank/DDBJ whole genome shotgun (WGS) entry which is preliminary data.</text>
</comment>
<evidence type="ECO:0000256" key="5">
    <source>
        <dbReference type="ARBA" id="ARBA00022884"/>
    </source>
</evidence>
<evidence type="ECO:0000256" key="3">
    <source>
        <dbReference type="ARBA" id="ARBA00022801"/>
    </source>
</evidence>
<accession>A0A7C3WGQ4</accession>
<evidence type="ECO:0000313" key="7">
    <source>
        <dbReference type="EMBL" id="HGB13990.1"/>
    </source>
</evidence>
<dbReference type="SUPFAM" id="SSF50249">
    <property type="entry name" value="Nucleic acid-binding proteins"/>
    <property type="match status" value="1"/>
</dbReference>
<dbReference type="CDD" id="cd04453">
    <property type="entry name" value="S1_RNase_E"/>
    <property type="match status" value="1"/>
</dbReference>
<dbReference type="GO" id="GO:0004540">
    <property type="term" value="F:RNA nuclease activity"/>
    <property type="evidence" value="ECO:0007669"/>
    <property type="project" value="InterPro"/>
</dbReference>
<dbReference type="InterPro" id="IPR003029">
    <property type="entry name" value="S1_domain"/>
</dbReference>
<evidence type="ECO:0000256" key="4">
    <source>
        <dbReference type="ARBA" id="ARBA00022842"/>
    </source>
</evidence>
<dbReference type="GO" id="GO:0005737">
    <property type="term" value="C:cytoplasm"/>
    <property type="evidence" value="ECO:0007669"/>
    <property type="project" value="TreeGrafter"/>
</dbReference>
<gene>
    <name evidence="7" type="ORF">ENV62_01950</name>
</gene>
<keyword evidence="2" id="KW-0479">Metal-binding</keyword>
<dbReference type="InterPro" id="IPR012340">
    <property type="entry name" value="NA-bd_OB-fold"/>
</dbReference>
<keyword evidence="3" id="KW-0378">Hydrolase</keyword>
<dbReference type="NCBIfam" id="TIGR00757">
    <property type="entry name" value="RNaseEG"/>
    <property type="match status" value="1"/>
</dbReference>
<dbReference type="PANTHER" id="PTHR30001">
    <property type="entry name" value="RIBONUCLEASE"/>
    <property type="match status" value="1"/>
</dbReference>
<keyword evidence="4" id="KW-0460">Magnesium</keyword>
<dbReference type="AlphaFoldDB" id="A0A7C3WGQ4"/>
<dbReference type="Gene3D" id="3.40.1260.20">
    <property type="entry name" value="Ribonuclease E, catalytic domain"/>
    <property type="match status" value="1"/>
</dbReference>
<feature type="domain" description="S1 motif" evidence="6">
    <location>
        <begin position="37"/>
        <end position="134"/>
    </location>
</feature>
<proteinExistence type="predicted"/>